<protein>
    <submittedName>
        <fullName evidence="2">Uncharacterized protein</fullName>
    </submittedName>
</protein>
<accession>A0A0N0H2C5</accession>
<dbReference type="EMBL" id="LGKG01000046">
    <property type="protein sequence ID" value="KPC65252.1"/>
    <property type="molecule type" value="Genomic_DNA"/>
</dbReference>
<organism evidence="2 3">
    <name type="scientific">Streptomyces chattanoogensis</name>
    <dbReference type="NCBI Taxonomy" id="66876"/>
    <lineage>
        <taxon>Bacteria</taxon>
        <taxon>Bacillati</taxon>
        <taxon>Actinomycetota</taxon>
        <taxon>Actinomycetes</taxon>
        <taxon>Kitasatosporales</taxon>
        <taxon>Streptomycetaceae</taxon>
        <taxon>Streptomyces</taxon>
    </lineage>
</organism>
<keyword evidence="3" id="KW-1185">Reference proteome</keyword>
<evidence type="ECO:0000256" key="1">
    <source>
        <dbReference type="SAM" id="MobiDB-lite"/>
    </source>
</evidence>
<reference evidence="3" key="1">
    <citation type="submission" date="2015-07" db="EMBL/GenBank/DDBJ databases">
        <authorList>
            <person name="Ju K.-S."/>
            <person name="Doroghazi J.R."/>
            <person name="Metcalf W.W."/>
        </authorList>
    </citation>
    <scope>NUCLEOTIDE SEQUENCE [LARGE SCALE GENOMIC DNA]</scope>
    <source>
        <strain evidence="3">NRRL ISP-5002</strain>
    </source>
</reference>
<dbReference type="PATRIC" id="fig|66876.3.peg.1702"/>
<name>A0A0N0H2C5_9ACTN</name>
<evidence type="ECO:0000313" key="2">
    <source>
        <dbReference type="EMBL" id="KPC65252.1"/>
    </source>
</evidence>
<gene>
    <name evidence="2" type="ORF">ADL29_07770</name>
</gene>
<comment type="caution">
    <text evidence="2">The sequence shown here is derived from an EMBL/GenBank/DDBJ whole genome shotgun (WGS) entry which is preliminary data.</text>
</comment>
<feature type="compositionally biased region" description="Low complexity" evidence="1">
    <location>
        <begin position="24"/>
        <end position="39"/>
    </location>
</feature>
<evidence type="ECO:0000313" key="3">
    <source>
        <dbReference type="Proteomes" id="UP000037982"/>
    </source>
</evidence>
<proteinExistence type="predicted"/>
<feature type="region of interest" description="Disordered" evidence="1">
    <location>
        <begin position="20"/>
        <end position="39"/>
    </location>
</feature>
<sequence>MLTALAVGSLVLVAGCSGGGGDAKSGAPSTSATSAPTASQPRYTKFADFPGKDFVTTEPGMQLGVRVKPVDTRWTPELVGKSADPGKHYVSVYVAVTGELADRGVENVKLSYLRLKFKSTERPCDFGESGYCFTEAYPSSALADLEDVQEDAGSKWRNYSWSESFLGDNVERGATKIGVVGFSLPDTEKATSFELCGPTKQAEVDTDKFPCVPIKAPDRT</sequence>
<dbReference type="Proteomes" id="UP000037982">
    <property type="component" value="Unassembled WGS sequence"/>
</dbReference>
<dbReference type="AlphaFoldDB" id="A0A0N0H2C5"/>